<gene>
    <name evidence="4" type="ORF">BSAL_66195</name>
</gene>
<feature type="domain" description="PDZ" evidence="3">
    <location>
        <begin position="848"/>
        <end position="915"/>
    </location>
</feature>
<dbReference type="OrthoDB" id="10004596at2759"/>
<accession>A0A0S4IPC7</accession>
<evidence type="ECO:0000313" key="5">
    <source>
        <dbReference type="Proteomes" id="UP000051952"/>
    </source>
</evidence>
<feature type="region of interest" description="Disordered" evidence="2">
    <location>
        <begin position="333"/>
        <end position="358"/>
    </location>
</feature>
<dbReference type="Proteomes" id="UP000051952">
    <property type="component" value="Unassembled WGS sequence"/>
</dbReference>
<keyword evidence="5" id="KW-1185">Reference proteome</keyword>
<dbReference type="SUPFAM" id="SSF50156">
    <property type="entry name" value="PDZ domain-like"/>
    <property type="match status" value="1"/>
</dbReference>
<feature type="coiled-coil region" evidence="1">
    <location>
        <begin position="428"/>
        <end position="455"/>
    </location>
</feature>
<protein>
    <recommendedName>
        <fullName evidence="3">PDZ domain-containing protein</fullName>
    </recommendedName>
</protein>
<reference evidence="5" key="1">
    <citation type="submission" date="2015-09" db="EMBL/GenBank/DDBJ databases">
        <authorList>
            <consortium name="Pathogen Informatics"/>
        </authorList>
    </citation>
    <scope>NUCLEOTIDE SEQUENCE [LARGE SCALE GENOMIC DNA]</scope>
    <source>
        <strain evidence="5">Lake Konstanz</strain>
    </source>
</reference>
<feature type="coiled-coil region" evidence="1">
    <location>
        <begin position="592"/>
        <end position="622"/>
    </location>
</feature>
<organism evidence="4 5">
    <name type="scientific">Bodo saltans</name>
    <name type="common">Flagellated protozoan</name>
    <dbReference type="NCBI Taxonomy" id="75058"/>
    <lineage>
        <taxon>Eukaryota</taxon>
        <taxon>Discoba</taxon>
        <taxon>Euglenozoa</taxon>
        <taxon>Kinetoplastea</taxon>
        <taxon>Metakinetoplastina</taxon>
        <taxon>Eubodonida</taxon>
        <taxon>Bodonidae</taxon>
        <taxon>Bodo</taxon>
    </lineage>
</organism>
<sequence>MSSDLAKSLRMASSLSLHELQHMSRGDLIHACNVLHSGWMHVRQQVEQSALKERLATKEAEESRLAHSVVQEEFERYVAKQSRTHSALETKHNALHREHLRLQTLLHKVDSELTSQSSTLAKLVAPVIKHRSLSFATSESDDRDDHENGSYGTDIENVASEGEDDHTDVGHPDGSTGRRSARKPPPPQPQGAVTVKVSPAELEDLLSTIRSSKFRIADLEDSLMLSKSETIKLERSIRQRRNVDTSMLEFRVEQLEGLLAKAHNETQDAREKLLRSDMTAASLRAELASHQENSNLDDGSTSGYQYPMEHFSSGYQYPMEQHASMLSAASWTTATPTGGRRRGVPPPRTGSGDRSFGIRTHDAMMRGGGGGGDDDAFGSILSTSTGVQTESLVLQNVELLYKLQRDLMDLRTQRAAFQDDAARHAEERLILQQRIEVLEHDLAQKESQLVDAMEKRKRVPVSTYTRNAIVLGSNHGSFAADPRAAAATNGDDASSTPVEEIYGVVPGLRRTIDEQAEEIAKLKTVNFDQVVRIEEMESRHTIMKESEHHLTKEVNRLTHAMSEIAEENARLQLCAALDNGEASEMITREQSLRTAENRIGELEVVAEDHETAKARIIALEAELMETSRHSEDQKHRILQLVAERNDALQECRELAEMLSASDDAKGSSLAGNALTLHAHQLWTRYVVAHVPLLFDHLFASHDIALQKAVALSLEMQKSFLGHTSRLLGEQRNQFLSQRIESEVTMRRANSMRDFRPAQHVTADLPRRLPTATLTQLALSGVSVQTSPLRSSRGGSPVEEAALESSIVQHYPMSTNSSVAAFATTSAFDRTVVAALTTGDSAHHDDHAGGIGIELIEVEGALVIDTVTHNSAAYHAGLKASDCVLCVDGAVVNTLDEFAEIVMGKRSCVLSVVAGGGKALLAGEALSDSLLRNLEEVPLDW</sequence>
<evidence type="ECO:0000313" key="4">
    <source>
        <dbReference type="EMBL" id="CUF83869.1"/>
    </source>
</evidence>
<dbReference type="EMBL" id="CYKH01000420">
    <property type="protein sequence ID" value="CUF83869.1"/>
    <property type="molecule type" value="Genomic_DNA"/>
</dbReference>
<evidence type="ECO:0000256" key="2">
    <source>
        <dbReference type="SAM" id="MobiDB-lite"/>
    </source>
</evidence>
<dbReference type="AlphaFoldDB" id="A0A0S4IPC7"/>
<name>A0A0S4IPC7_BODSA</name>
<proteinExistence type="predicted"/>
<dbReference type="InterPro" id="IPR001478">
    <property type="entry name" value="PDZ"/>
</dbReference>
<evidence type="ECO:0000256" key="1">
    <source>
        <dbReference type="SAM" id="Coils"/>
    </source>
</evidence>
<evidence type="ECO:0000259" key="3">
    <source>
        <dbReference type="SMART" id="SM00228"/>
    </source>
</evidence>
<dbReference type="SMART" id="SM00228">
    <property type="entry name" value="PDZ"/>
    <property type="match status" value="1"/>
</dbReference>
<keyword evidence="1" id="KW-0175">Coiled coil</keyword>
<dbReference type="Gene3D" id="2.30.42.10">
    <property type="match status" value="1"/>
</dbReference>
<feature type="region of interest" description="Disordered" evidence="2">
    <location>
        <begin position="135"/>
        <end position="193"/>
    </location>
</feature>
<dbReference type="VEuPathDB" id="TriTrypDB:BSAL_66195"/>
<dbReference type="InterPro" id="IPR036034">
    <property type="entry name" value="PDZ_sf"/>
</dbReference>